<evidence type="ECO:0000313" key="1">
    <source>
        <dbReference type="EMBL" id="ONF96271.1"/>
    </source>
</evidence>
<comment type="caution">
    <text evidence="1">The sequence shown here is derived from an EMBL/GenBank/DDBJ whole genome shotgun (WGS) entry which is preliminary data.</text>
</comment>
<dbReference type="AlphaFoldDB" id="A0A1V2EUC7"/>
<reference evidence="1 2" key="1">
    <citation type="submission" date="2016-11" db="EMBL/GenBank/DDBJ databases">
        <title>Genome sequence of Sphingomonas jeddahensis G39.</title>
        <authorList>
            <person name="Poehlein A."/>
            <person name="Wuebbeler J.H."/>
            <person name="Steinbuechel A."/>
            <person name="Daniel R."/>
        </authorList>
    </citation>
    <scope>NUCLEOTIDE SEQUENCE [LARGE SCALE GENOMIC DNA]</scope>
    <source>
        <strain evidence="1 2">G39</strain>
    </source>
</reference>
<dbReference type="RefSeq" id="WP_076744259.1">
    <property type="nucleotide sequence ID" value="NZ_MPSB01000005.1"/>
</dbReference>
<dbReference type="EMBL" id="MPSB01000005">
    <property type="protein sequence ID" value="ONF96271.1"/>
    <property type="molecule type" value="Genomic_DNA"/>
</dbReference>
<accession>A0A1V2EUC7</accession>
<dbReference type="Proteomes" id="UP000188729">
    <property type="component" value="Unassembled WGS sequence"/>
</dbReference>
<name>A0A1V2EUC7_9SPHN</name>
<sequence length="307" mass="33742">MDSDEPNLRLVAPHRREEVSRRIRVLRGYLKAPGLAAAKAASAELGLSLSSFYNLARAWSSMQQPEMLQGAGKPRHRRDELSDEQRDIFEEVSKTTTETVLQRVIDQASELGAARGVEMPSWNTSRTHLRKLLGARLPDTSFAAGATFAIDHVALDLPVKDGDRVTMPVASLVLRMDDASVVGVDLDLDSPSAMAARTAVAIARSTMVADITPEAMLAAEVFPGDEWQRLADDLRDMPLKLRLFDRERLGRKGPAMTMLAERIAGIRIKPRLAGRARDQRPATLPAGATPLSLNEAKALVLERWITH</sequence>
<dbReference type="STRING" id="1915074.SPHI_15000"/>
<proteinExistence type="predicted"/>
<protein>
    <submittedName>
        <fullName evidence="1">Uncharacterized protein</fullName>
    </submittedName>
</protein>
<organism evidence="1 2">
    <name type="scientific">Sphingomonas jeddahensis</name>
    <dbReference type="NCBI Taxonomy" id="1915074"/>
    <lineage>
        <taxon>Bacteria</taxon>
        <taxon>Pseudomonadati</taxon>
        <taxon>Pseudomonadota</taxon>
        <taxon>Alphaproteobacteria</taxon>
        <taxon>Sphingomonadales</taxon>
        <taxon>Sphingomonadaceae</taxon>
        <taxon>Sphingomonas</taxon>
    </lineage>
</organism>
<evidence type="ECO:0000313" key="2">
    <source>
        <dbReference type="Proteomes" id="UP000188729"/>
    </source>
</evidence>
<keyword evidence="2" id="KW-1185">Reference proteome</keyword>
<gene>
    <name evidence="1" type="ORF">SPHI_15000</name>
</gene>